<gene>
    <name evidence="2" type="ORF">PAC_19813</name>
</gene>
<dbReference type="Pfam" id="PF06985">
    <property type="entry name" value="HET"/>
    <property type="match status" value="1"/>
</dbReference>
<dbReference type="PRINTS" id="PR00381">
    <property type="entry name" value="KINESINLIGHT"/>
</dbReference>
<evidence type="ECO:0000313" key="3">
    <source>
        <dbReference type="Proteomes" id="UP000184330"/>
    </source>
</evidence>
<dbReference type="InterPro" id="IPR010730">
    <property type="entry name" value="HET"/>
</dbReference>
<dbReference type="InterPro" id="IPR019734">
    <property type="entry name" value="TPR_rpt"/>
</dbReference>
<accession>A0A1L7XXW5</accession>
<dbReference type="SMART" id="SM00028">
    <property type="entry name" value="TPR"/>
    <property type="match status" value="3"/>
</dbReference>
<feature type="domain" description="Heterokaryon incompatibility" evidence="1">
    <location>
        <begin position="50"/>
        <end position="183"/>
    </location>
</feature>
<dbReference type="SUPFAM" id="SSF48452">
    <property type="entry name" value="TPR-like"/>
    <property type="match status" value="2"/>
</dbReference>
<evidence type="ECO:0000259" key="1">
    <source>
        <dbReference type="Pfam" id="PF06985"/>
    </source>
</evidence>
<protein>
    <recommendedName>
        <fullName evidence="1">Heterokaryon incompatibility domain-containing protein</fullName>
    </recommendedName>
</protein>
<sequence>MSPYRYSSLLPGPDSIRLLHLVPHEDKTAPIQCQLVNYSLQESGGGTHQYEALSYVWGDPKETLPISIDKHDLPVTENLHAALSRLRHRFIVRIIWVDAICINQADRQEKEHQIKSMAKIYGQANRVIVWLGEAADDSDRALEYIRIAASKKPTNSSNNETTQQAILALLQRAWFRRIWVLQEVAAARDVLIMSGSMVIDGYAFCLGVTSLELSYTAYPELQSLIRSVTYLIRGAISRPKYATTRSGSASLDILPLGELIDMYHTHEATIRLDKVYALLGMSSDNPGAASLSPDYNVSWEELFQRLVKFLLYEEVSVETWGDREMAVIKTKGCILGRVSWVKSDTTRDDRQSINIIFKNAPRYLGDKREWSAFWILPTSAKHIREGDLLCLLQGASKPTIIRLCKDHFAIITIASAPMKDTGIESGHIKWSELLRLIKAFPHNFVLVWDWEKPPGKVQYRGEYEALIKTNSQVPEHSKAKWEDYFDKAARLWSVAQILKHLGEHKEAEERVREAIQCYKLTSIANLASTYSSQGRWKEAEELFVQVMETRKTKLGANHSTTLTSMANLASTYWKQGRWDEAEELFVQVMETRKTKLGADHLDTLTSMANLASTYRKQGRWDEAEELFVQVIKTRKTKLGANHPTTLTSMANLASTYRKQSRWKEAEKLQVQVMKTRKRVLGDEHADTLISMVDLASTFWIQGRWKKAEELEVQVMETSKAKLGADHPTTLTSMNNLAFTWKGHGRDTEALKLMEECVTARIRIFGTNHPDTLSSCRVLLEWQTKELEIGA</sequence>
<dbReference type="STRING" id="576137.A0A1L7XXW5"/>
<dbReference type="PANTHER" id="PTHR46082:SF11">
    <property type="entry name" value="AAA+ ATPASE DOMAIN-CONTAINING PROTEIN-RELATED"/>
    <property type="match status" value="1"/>
</dbReference>
<dbReference type="InterPro" id="IPR053137">
    <property type="entry name" value="NLR-like"/>
</dbReference>
<dbReference type="PANTHER" id="PTHR46082">
    <property type="entry name" value="ATP/GTP-BINDING PROTEIN-RELATED"/>
    <property type="match status" value="1"/>
</dbReference>
<dbReference type="AlphaFoldDB" id="A0A1L7XXW5"/>
<organism evidence="2 3">
    <name type="scientific">Phialocephala subalpina</name>
    <dbReference type="NCBI Taxonomy" id="576137"/>
    <lineage>
        <taxon>Eukaryota</taxon>
        <taxon>Fungi</taxon>
        <taxon>Dikarya</taxon>
        <taxon>Ascomycota</taxon>
        <taxon>Pezizomycotina</taxon>
        <taxon>Leotiomycetes</taxon>
        <taxon>Helotiales</taxon>
        <taxon>Mollisiaceae</taxon>
        <taxon>Phialocephala</taxon>
        <taxon>Phialocephala fortinii species complex</taxon>
    </lineage>
</organism>
<dbReference type="EMBL" id="FJOG01000084">
    <property type="protein sequence ID" value="CZR69913.1"/>
    <property type="molecule type" value="Genomic_DNA"/>
</dbReference>
<evidence type="ECO:0000313" key="2">
    <source>
        <dbReference type="EMBL" id="CZR69913.1"/>
    </source>
</evidence>
<name>A0A1L7XXW5_9HELO</name>
<dbReference type="Pfam" id="PF13374">
    <property type="entry name" value="TPR_10"/>
    <property type="match status" value="2"/>
</dbReference>
<proteinExistence type="predicted"/>
<reference evidence="2 3" key="1">
    <citation type="submission" date="2016-03" db="EMBL/GenBank/DDBJ databases">
        <authorList>
            <person name="Ploux O."/>
        </authorList>
    </citation>
    <scope>NUCLEOTIDE SEQUENCE [LARGE SCALE GENOMIC DNA]</scope>
    <source>
        <strain evidence="2 3">UAMH 11012</strain>
    </source>
</reference>
<dbReference type="Proteomes" id="UP000184330">
    <property type="component" value="Unassembled WGS sequence"/>
</dbReference>
<dbReference type="InterPro" id="IPR011990">
    <property type="entry name" value="TPR-like_helical_dom_sf"/>
</dbReference>
<dbReference type="Pfam" id="PF13424">
    <property type="entry name" value="TPR_12"/>
    <property type="match status" value="2"/>
</dbReference>
<keyword evidence="3" id="KW-1185">Reference proteome</keyword>
<dbReference type="OrthoDB" id="194358at2759"/>
<dbReference type="Gene3D" id="1.25.40.10">
    <property type="entry name" value="Tetratricopeptide repeat domain"/>
    <property type="match status" value="2"/>
</dbReference>